<comment type="caution">
    <text evidence="2">The sequence shown here is derived from an EMBL/GenBank/DDBJ whole genome shotgun (WGS) entry which is preliminary data.</text>
</comment>
<name>A0A8E0RWW4_9TREM</name>
<evidence type="ECO:0000313" key="3">
    <source>
        <dbReference type="Proteomes" id="UP000728185"/>
    </source>
</evidence>
<evidence type="ECO:0000256" key="1">
    <source>
        <dbReference type="SAM" id="MobiDB-lite"/>
    </source>
</evidence>
<feature type="region of interest" description="Disordered" evidence="1">
    <location>
        <begin position="183"/>
        <end position="215"/>
    </location>
</feature>
<keyword evidence="2" id="KW-0418">Kinase</keyword>
<evidence type="ECO:0000313" key="2">
    <source>
        <dbReference type="EMBL" id="KAA0190391.1"/>
    </source>
</evidence>
<keyword evidence="3" id="KW-1185">Reference proteome</keyword>
<dbReference type="Proteomes" id="UP000728185">
    <property type="component" value="Unassembled WGS sequence"/>
</dbReference>
<dbReference type="OrthoDB" id="6281909at2759"/>
<protein>
    <submittedName>
        <fullName evidence="2">STE20 serine/threonine-protein kinase</fullName>
    </submittedName>
</protein>
<dbReference type="AlphaFoldDB" id="A0A8E0RWW4"/>
<accession>A0A8E0RWW4</accession>
<reference evidence="2" key="1">
    <citation type="submission" date="2019-05" db="EMBL/GenBank/DDBJ databases">
        <title>Annotation for the trematode Fasciolopsis buski.</title>
        <authorList>
            <person name="Choi Y.-J."/>
        </authorList>
    </citation>
    <scope>NUCLEOTIDE SEQUENCE</scope>
    <source>
        <strain evidence="2">HT</strain>
        <tissue evidence="2">Whole worm</tissue>
    </source>
</reference>
<dbReference type="EMBL" id="LUCM01007123">
    <property type="protein sequence ID" value="KAA0190391.1"/>
    <property type="molecule type" value="Genomic_DNA"/>
</dbReference>
<dbReference type="GO" id="GO:0016301">
    <property type="term" value="F:kinase activity"/>
    <property type="evidence" value="ECO:0007669"/>
    <property type="project" value="UniProtKB-KW"/>
</dbReference>
<sequence>MERLEKYREAETKKLRLDHVKVQKFMDQIRAEIDAYSRAERKVAKRKLQADRETSIFDLSSWLIKSSPPHDFQSAEGSSASNFAQELTEFRETQDAQLNDRITRLNEHYQRRLYSLRMEELVEKQALRMEYERDKWKKNQRRMRSRQQLAENRLQDVFTIKRKNLAGLLDLESNRLRQNVEREREQLTSANATECKTHQNSEQKESGGLSTASLR</sequence>
<feature type="compositionally biased region" description="Basic and acidic residues" evidence="1">
    <location>
        <begin position="195"/>
        <end position="205"/>
    </location>
</feature>
<keyword evidence="2" id="KW-0808">Transferase</keyword>
<proteinExistence type="predicted"/>
<organism evidence="2 3">
    <name type="scientific">Fasciolopsis buskii</name>
    <dbReference type="NCBI Taxonomy" id="27845"/>
    <lineage>
        <taxon>Eukaryota</taxon>
        <taxon>Metazoa</taxon>
        <taxon>Spiralia</taxon>
        <taxon>Lophotrochozoa</taxon>
        <taxon>Platyhelminthes</taxon>
        <taxon>Trematoda</taxon>
        <taxon>Digenea</taxon>
        <taxon>Plagiorchiida</taxon>
        <taxon>Echinostomata</taxon>
        <taxon>Echinostomatoidea</taxon>
        <taxon>Fasciolidae</taxon>
        <taxon>Fasciolopsis</taxon>
    </lineage>
</organism>
<gene>
    <name evidence="2" type="ORF">FBUS_05461</name>
</gene>